<evidence type="ECO:0000256" key="2">
    <source>
        <dbReference type="HAMAP-Rule" id="MF_00460"/>
    </source>
</evidence>
<comment type="caution">
    <text evidence="3">The sequence shown here is derived from an EMBL/GenBank/DDBJ whole genome shotgun (WGS) entry which is preliminary data.</text>
</comment>
<comment type="similarity">
    <text evidence="1 2">Belongs to the UPF0125 (RnfH) family.</text>
</comment>
<dbReference type="PANTHER" id="PTHR37483:SF1">
    <property type="entry name" value="UPF0125 PROTEIN RATB"/>
    <property type="match status" value="1"/>
</dbReference>
<evidence type="ECO:0000256" key="1">
    <source>
        <dbReference type="ARBA" id="ARBA00010645"/>
    </source>
</evidence>
<dbReference type="EMBL" id="MUKV01000001">
    <property type="protein sequence ID" value="OQS44136.1"/>
    <property type="molecule type" value="Genomic_DNA"/>
</dbReference>
<gene>
    <name evidence="3" type="ORF">B0T45_00600</name>
</gene>
<dbReference type="InterPro" id="IPR037021">
    <property type="entry name" value="RnfH_sf"/>
</dbReference>
<dbReference type="RefSeq" id="WP_081554269.1">
    <property type="nucleotide sequence ID" value="NZ_MUKV01000001.1"/>
</dbReference>
<organism evidence="3 4">
    <name type="scientific">Chromobacterium haemolyticum</name>
    <dbReference type="NCBI Taxonomy" id="394935"/>
    <lineage>
        <taxon>Bacteria</taxon>
        <taxon>Pseudomonadati</taxon>
        <taxon>Pseudomonadota</taxon>
        <taxon>Betaproteobacteria</taxon>
        <taxon>Neisseriales</taxon>
        <taxon>Chromobacteriaceae</taxon>
        <taxon>Chromobacterium</taxon>
    </lineage>
</organism>
<dbReference type="Proteomes" id="UP000192721">
    <property type="component" value="Unassembled WGS sequence"/>
</dbReference>
<sequence length="102" mass="11263">MTEVLQVEVALALPERQELVVLRVAPGTTARQAVELSGLLARIPEWAPESLKLGVFGKAVKDDAPLREHDRVEIYRPLIADPKTVRRQRAEVGKQMKKGGGN</sequence>
<reference evidence="3 4" key="1">
    <citation type="submission" date="2017-02" db="EMBL/GenBank/DDBJ databases">
        <title>Chromobacterium haemolyticum H5244.</title>
        <authorList>
            <person name="Gulvik C.A."/>
        </authorList>
    </citation>
    <scope>NUCLEOTIDE SEQUENCE [LARGE SCALE GENOMIC DNA]</scope>
    <source>
        <strain evidence="3 4">H5244</strain>
    </source>
</reference>
<evidence type="ECO:0000313" key="3">
    <source>
        <dbReference type="EMBL" id="OQS44136.1"/>
    </source>
</evidence>
<proteinExistence type="inferred from homology"/>
<dbReference type="PANTHER" id="PTHR37483">
    <property type="entry name" value="UPF0125 PROTEIN RATB"/>
    <property type="match status" value="1"/>
</dbReference>
<accession>A0A1W0DAV4</accession>
<name>A0A1W0DAV4_9NEIS</name>
<dbReference type="HAMAP" id="MF_00460">
    <property type="entry name" value="UPF0125_RnfH"/>
    <property type="match status" value="1"/>
</dbReference>
<dbReference type="AlphaFoldDB" id="A0A1W0DAV4"/>
<dbReference type="SUPFAM" id="SSF54285">
    <property type="entry name" value="MoaD/ThiS"/>
    <property type="match status" value="1"/>
</dbReference>
<dbReference type="NCBIfam" id="NF002490">
    <property type="entry name" value="PRK01777.1"/>
    <property type="match status" value="1"/>
</dbReference>
<protein>
    <recommendedName>
        <fullName evidence="2">UPF0125 protein B0T45_00600</fullName>
    </recommendedName>
</protein>
<dbReference type="Pfam" id="PF03658">
    <property type="entry name" value="Ub-RnfH"/>
    <property type="match status" value="1"/>
</dbReference>
<evidence type="ECO:0000313" key="4">
    <source>
        <dbReference type="Proteomes" id="UP000192721"/>
    </source>
</evidence>
<dbReference type="InterPro" id="IPR005346">
    <property type="entry name" value="RnfH"/>
</dbReference>
<dbReference type="InterPro" id="IPR016155">
    <property type="entry name" value="Mopterin_synth/thiamin_S_b"/>
</dbReference>
<dbReference type="Gene3D" id="3.10.20.280">
    <property type="entry name" value="RnfH-like"/>
    <property type="match status" value="1"/>
</dbReference>